<dbReference type="Proteomes" id="UP000054736">
    <property type="component" value="Unassembled WGS sequence"/>
</dbReference>
<keyword evidence="1" id="KW-0732">Signal</keyword>
<accession>A0A0W0SLU6</accession>
<keyword evidence="4" id="KW-1185">Reference proteome</keyword>
<dbReference type="RefSeq" id="WP_058497265.1">
    <property type="nucleotide sequence ID" value="NZ_CAAAIU010000019.1"/>
</dbReference>
<proteinExistence type="predicted"/>
<comment type="caution">
    <text evidence="3">The sequence shown here is derived from an EMBL/GenBank/DDBJ whole genome shotgun (WGS) entry which is preliminary data.</text>
</comment>
<dbReference type="OrthoDB" id="5559625at2"/>
<dbReference type="Pfam" id="PF13728">
    <property type="entry name" value="TraF"/>
    <property type="match status" value="1"/>
</dbReference>
<dbReference type="PROSITE" id="PS51352">
    <property type="entry name" value="THIOREDOXIN_2"/>
    <property type="match status" value="1"/>
</dbReference>
<dbReference type="InterPro" id="IPR036249">
    <property type="entry name" value="Thioredoxin-like_sf"/>
</dbReference>
<dbReference type="EMBL" id="LNXY01000032">
    <property type="protein sequence ID" value="KTC84391.1"/>
    <property type="molecule type" value="Genomic_DNA"/>
</dbReference>
<evidence type="ECO:0000313" key="3">
    <source>
        <dbReference type="EMBL" id="KTC84391.1"/>
    </source>
</evidence>
<dbReference type="InterPro" id="IPR013766">
    <property type="entry name" value="Thioredoxin_domain"/>
</dbReference>
<dbReference type="SUPFAM" id="SSF52833">
    <property type="entry name" value="Thioredoxin-like"/>
    <property type="match status" value="1"/>
</dbReference>
<sequence>MKAIVSLFLFIVVQTVEATPLSNHPLNKLMMSHYEVNLKSESPKTAVTKANAQKSPHILVFIFSNQCPYCVQFAPLVKAYATANHWPIEAVSLNGQILPDFPDAIFATQDMIDVAYQGKPVVYPALFIANTRTKALYPVSFGALSYEELLERIQAITSKIKEHEGQHHD</sequence>
<dbReference type="Gene3D" id="3.40.30.10">
    <property type="entry name" value="Glutaredoxin"/>
    <property type="match status" value="1"/>
</dbReference>
<reference evidence="3 4" key="1">
    <citation type="submission" date="2015-11" db="EMBL/GenBank/DDBJ databases">
        <title>Genomic analysis of 38 Legionella species identifies large and diverse effector repertoires.</title>
        <authorList>
            <person name="Burstein D."/>
            <person name="Amaro F."/>
            <person name="Zusman T."/>
            <person name="Lifshitz Z."/>
            <person name="Cohen O."/>
            <person name="Gilbert J.A."/>
            <person name="Pupko T."/>
            <person name="Shuman H.A."/>
            <person name="Segal G."/>
        </authorList>
    </citation>
    <scope>NUCLEOTIDE SEQUENCE [LARGE SCALE GENOMIC DNA]</scope>
    <source>
        <strain evidence="3 4">ATCC 700990</strain>
    </source>
</reference>
<dbReference type="STRING" id="1212489.Ldro_2994"/>
<feature type="chain" id="PRO_5006912111" evidence="1">
    <location>
        <begin position="19"/>
        <end position="169"/>
    </location>
</feature>
<protein>
    <submittedName>
        <fullName evidence="3">Conjugative transfer protein</fullName>
    </submittedName>
</protein>
<name>A0A0W0SLU6_9GAMM</name>
<organism evidence="3 4">
    <name type="scientific">Legionella drozanskii LLAP-1</name>
    <dbReference type="NCBI Taxonomy" id="1212489"/>
    <lineage>
        <taxon>Bacteria</taxon>
        <taxon>Pseudomonadati</taxon>
        <taxon>Pseudomonadota</taxon>
        <taxon>Gammaproteobacteria</taxon>
        <taxon>Legionellales</taxon>
        <taxon>Legionellaceae</taxon>
        <taxon>Legionella</taxon>
    </lineage>
</organism>
<dbReference type="PATRIC" id="fig|1212489.4.peg.3165"/>
<feature type="signal peptide" evidence="1">
    <location>
        <begin position="1"/>
        <end position="18"/>
    </location>
</feature>
<dbReference type="AlphaFoldDB" id="A0A0W0SLU6"/>
<gene>
    <name evidence="3" type="ORF">Ldro_2994</name>
</gene>
<evidence type="ECO:0000259" key="2">
    <source>
        <dbReference type="PROSITE" id="PS51352"/>
    </source>
</evidence>
<evidence type="ECO:0000256" key="1">
    <source>
        <dbReference type="SAM" id="SignalP"/>
    </source>
</evidence>
<feature type="domain" description="Thioredoxin" evidence="2">
    <location>
        <begin position="36"/>
        <end position="158"/>
    </location>
</feature>
<evidence type="ECO:0000313" key="4">
    <source>
        <dbReference type="Proteomes" id="UP000054736"/>
    </source>
</evidence>
<dbReference type="InterPro" id="IPR039555">
    <property type="entry name" value="TraF/TrbB"/>
</dbReference>